<dbReference type="Pfam" id="PF25862">
    <property type="entry name" value="PglZ_1st"/>
    <property type="match status" value="1"/>
</dbReference>
<gene>
    <name evidence="5" type="ORF">FDG2_3186</name>
</gene>
<keyword evidence="6" id="KW-1185">Reference proteome</keyword>
<dbReference type="Pfam" id="PF25863">
    <property type="entry name" value="PglZ_C"/>
    <property type="match status" value="1"/>
</dbReference>
<evidence type="ECO:0000313" key="5">
    <source>
        <dbReference type="EMBL" id="SBW22824.1"/>
    </source>
</evidence>
<feature type="domain" description="Alkaline phosphatase-like protein PglZ C-terminal" evidence="4">
    <location>
        <begin position="780"/>
        <end position="875"/>
    </location>
</feature>
<feature type="region of interest" description="Disordered" evidence="1">
    <location>
        <begin position="640"/>
        <end position="668"/>
    </location>
</feature>
<evidence type="ECO:0000259" key="3">
    <source>
        <dbReference type="Pfam" id="PF25862"/>
    </source>
</evidence>
<dbReference type="Pfam" id="PF25861">
    <property type="entry name" value="PglZ_2nd"/>
    <property type="match status" value="1"/>
</dbReference>
<dbReference type="EMBL" id="FLUV01001345">
    <property type="protein sequence ID" value="SBW22824.1"/>
    <property type="molecule type" value="Genomic_DNA"/>
</dbReference>
<dbReference type="NCBIfam" id="NF033446">
    <property type="entry name" value="BREX_PglZ_2"/>
    <property type="match status" value="1"/>
</dbReference>
<accession>A0A1C3NZ52</accession>
<organism evidence="5 6">
    <name type="scientific">Candidatus Protofrankia californiensis</name>
    <dbReference type="NCBI Taxonomy" id="1839754"/>
    <lineage>
        <taxon>Bacteria</taxon>
        <taxon>Bacillati</taxon>
        <taxon>Actinomycetota</taxon>
        <taxon>Actinomycetes</taxon>
        <taxon>Frankiales</taxon>
        <taxon>Frankiaceae</taxon>
        <taxon>Protofrankia</taxon>
    </lineage>
</organism>
<dbReference type="Pfam" id="PF08665">
    <property type="entry name" value="PglZ"/>
    <property type="match status" value="1"/>
</dbReference>
<dbReference type="SUPFAM" id="SSF53649">
    <property type="entry name" value="Alkaline phosphatase-like"/>
    <property type="match status" value="1"/>
</dbReference>
<feature type="domain" description="Alkaline phosphatase-like protein PglZ N-terminal" evidence="3">
    <location>
        <begin position="3"/>
        <end position="101"/>
    </location>
</feature>
<dbReference type="InterPro" id="IPR047992">
    <property type="entry name" value="BREX_PglZ"/>
</dbReference>
<evidence type="ECO:0000256" key="1">
    <source>
        <dbReference type="SAM" id="MobiDB-lite"/>
    </source>
</evidence>
<dbReference type="InterPro" id="IPR058881">
    <property type="entry name" value="PglZ_2nd"/>
</dbReference>
<dbReference type="Proteomes" id="UP000199013">
    <property type="component" value="Unassembled WGS sequence"/>
</dbReference>
<evidence type="ECO:0000259" key="4">
    <source>
        <dbReference type="Pfam" id="PF25863"/>
    </source>
</evidence>
<dbReference type="InterPro" id="IPR017850">
    <property type="entry name" value="Alkaline_phosphatase_core_sf"/>
</dbReference>
<dbReference type="AlphaFoldDB" id="A0A1C3NZ52"/>
<feature type="domain" description="Alkaline phosphatase-like protein PglZ second" evidence="2">
    <location>
        <begin position="169"/>
        <end position="314"/>
    </location>
</feature>
<evidence type="ECO:0000259" key="2">
    <source>
        <dbReference type="Pfam" id="PF25861"/>
    </source>
</evidence>
<sequence length="879" mass="94042">MLATPVLVRAKVSEVLRRNAEAQVIALAATPVWPHDERLDVSTGRAMVVRPCVSTLAIRDELARVADLAPGDVLVLLTDQETSELGASITARFVGQKVLPLDRWQQLASLFRARDIDPALVEEQWAVDALLAVPPVDGYPAVPSGYLDRASALSVLAETRVGLSRLDLDLTGLLQWSIDPAHLVRWCALDPAIRDGLTAWLAGRGGHADVARAVLRCFAGGYGPDTVAVGLVLAALTHSDVCEAAQVPRTMLETRAVGGALDAATATEWGRAAEGLVQRLLTQDGRVVAGTVLRRAEELLTEQGAGDLAYPSTVLESGLTQRVRSVGSQVTALLRKRRLYTDDLAPAEGESARLKAHALAVDHGERVRRVEMAIRLLRWLAYRQASGQPPAASLAEAARRQQCEDAWVDVARARVWEGDVDPAVAAAYRALCAAVDAVRAEHEQRFARLLADHVRTGSTLRELLPVEDVLGEVVLPLSGELRVLLLVLDGLSTGVARELLADLSSRGWVEHTLAPARPVLAALPSVTRVSRTSLLCGRLTDGTRTHERAAFDERGWPLFHKSDLTTAGAGDALAPKVADAIRSGTAVVGVVVNTVDDALDKGGRTPWTADSVDRLLDLLTVAHESDRVVLLASDHGHVHERGSRLSSDDSGGARWRSSAQPPGEDEVELTGPRVLLGNSRIVAAWNERLRYTDIRNGYHGGASAQEVVIPLALLGRAELGLPGWTPVHHAAPAWWVEAASAPAAARTPKPSPRRGKPAARAVPAEPSAPALFDASEVVVDTWVERVLDTDVMVARLARMRRGTMPADRLVALLRTLDQRGGAATRAAVARALDVPEARVGSHIAAAQRVLNIDGYEVLRIDGDTVRLNAALLKTQAGLA</sequence>
<evidence type="ECO:0000313" key="6">
    <source>
        <dbReference type="Proteomes" id="UP000199013"/>
    </source>
</evidence>
<reference evidence="6" key="1">
    <citation type="submission" date="2016-02" db="EMBL/GenBank/DDBJ databases">
        <authorList>
            <person name="Wibberg D."/>
        </authorList>
    </citation>
    <scope>NUCLEOTIDE SEQUENCE [LARGE SCALE GENOMIC DNA]</scope>
</reference>
<proteinExistence type="predicted"/>
<protein>
    <submittedName>
        <fullName evidence="5">Bacteriophage resistance gene PglZ</fullName>
    </submittedName>
</protein>
<name>A0A1C3NZ52_9ACTN</name>
<dbReference type="InterPro" id="IPR058882">
    <property type="entry name" value="PglZ_C"/>
</dbReference>
<dbReference type="InterPro" id="IPR058880">
    <property type="entry name" value="PglZ_N"/>
</dbReference>